<dbReference type="Gene3D" id="3.30.1120.40">
    <property type="entry name" value="Stage V sporulation protein G"/>
    <property type="match status" value="1"/>
</dbReference>
<evidence type="ECO:0000256" key="3">
    <source>
        <dbReference type="ARBA" id="ARBA00023306"/>
    </source>
</evidence>
<proteinExistence type="predicted"/>
<evidence type="ECO:0000256" key="1">
    <source>
        <dbReference type="ARBA" id="ARBA00022618"/>
    </source>
</evidence>
<organism evidence="4 5">
    <name type="scientific">Candidatus Aphodenecus pullistercoris</name>
    <dbReference type="NCBI Taxonomy" id="2840669"/>
    <lineage>
        <taxon>Bacteria</taxon>
        <taxon>Pseudomonadati</taxon>
        <taxon>Spirochaetota</taxon>
        <taxon>Spirochaetia</taxon>
        <taxon>Spirochaetales</taxon>
        <taxon>Candidatus Aphodenecus</taxon>
    </lineage>
</organism>
<accession>A0A9D9EA06</accession>
<dbReference type="SUPFAM" id="SSF160537">
    <property type="entry name" value="SpoVG-like"/>
    <property type="match status" value="1"/>
</dbReference>
<dbReference type="InterPro" id="IPR007170">
    <property type="entry name" value="SpoVG"/>
</dbReference>
<evidence type="ECO:0000313" key="4">
    <source>
        <dbReference type="EMBL" id="MBO8443914.1"/>
    </source>
</evidence>
<dbReference type="Proteomes" id="UP000823633">
    <property type="component" value="Unassembled WGS sequence"/>
</dbReference>
<dbReference type="InterPro" id="IPR036751">
    <property type="entry name" value="SpoVG_sf"/>
</dbReference>
<keyword evidence="3" id="KW-0131">Cell cycle</keyword>
<sequence length="87" mass="9797">MEITDIKIRLMGGKDQLKAFATVVFDGELVVHNIKIVSTGERLIIAMPSRLVNNGEYKDVVHPINSDFRQQLSQRILKAYEEAKAKG</sequence>
<reference evidence="4" key="1">
    <citation type="submission" date="2020-10" db="EMBL/GenBank/DDBJ databases">
        <authorList>
            <person name="Gilroy R."/>
        </authorList>
    </citation>
    <scope>NUCLEOTIDE SEQUENCE</scope>
    <source>
        <strain evidence="4">11167</strain>
    </source>
</reference>
<dbReference type="EMBL" id="JADIMU010000064">
    <property type="protein sequence ID" value="MBO8443914.1"/>
    <property type="molecule type" value="Genomic_DNA"/>
</dbReference>
<keyword evidence="2" id="KW-0717">Septation</keyword>
<evidence type="ECO:0000256" key="2">
    <source>
        <dbReference type="ARBA" id="ARBA00023210"/>
    </source>
</evidence>
<dbReference type="PANTHER" id="PTHR38429">
    <property type="entry name" value="SEPTATION PROTEIN SPOVG-RELATED"/>
    <property type="match status" value="1"/>
</dbReference>
<reference evidence="4" key="2">
    <citation type="journal article" date="2021" name="PeerJ">
        <title>Extensive microbial diversity within the chicken gut microbiome revealed by metagenomics and culture.</title>
        <authorList>
            <person name="Gilroy R."/>
            <person name="Ravi A."/>
            <person name="Getino M."/>
            <person name="Pursley I."/>
            <person name="Horton D.L."/>
            <person name="Alikhan N.F."/>
            <person name="Baker D."/>
            <person name="Gharbi K."/>
            <person name="Hall N."/>
            <person name="Watson M."/>
            <person name="Adriaenssens E.M."/>
            <person name="Foster-Nyarko E."/>
            <person name="Jarju S."/>
            <person name="Secka A."/>
            <person name="Antonio M."/>
            <person name="Oren A."/>
            <person name="Chaudhuri R.R."/>
            <person name="La Ragione R."/>
            <person name="Hildebrand F."/>
            <person name="Pallen M.J."/>
        </authorList>
    </citation>
    <scope>NUCLEOTIDE SEQUENCE</scope>
    <source>
        <strain evidence="4">11167</strain>
    </source>
</reference>
<evidence type="ECO:0000313" key="5">
    <source>
        <dbReference type="Proteomes" id="UP000823633"/>
    </source>
</evidence>
<dbReference type="GO" id="GO:0030435">
    <property type="term" value="P:sporulation resulting in formation of a cellular spore"/>
    <property type="evidence" value="ECO:0007669"/>
    <property type="project" value="InterPro"/>
</dbReference>
<keyword evidence="1" id="KW-0132">Cell division</keyword>
<dbReference type="PANTHER" id="PTHR38429:SF1">
    <property type="entry name" value="SEPTATION PROTEIN SPOVG-RELATED"/>
    <property type="match status" value="1"/>
</dbReference>
<protein>
    <submittedName>
        <fullName evidence="4">Septation protein SpoVG family protein</fullName>
    </submittedName>
</protein>
<comment type="caution">
    <text evidence="4">The sequence shown here is derived from an EMBL/GenBank/DDBJ whole genome shotgun (WGS) entry which is preliminary data.</text>
</comment>
<name>A0A9D9EA06_9SPIR</name>
<gene>
    <name evidence="4" type="ORF">IAC42_09215</name>
</gene>
<dbReference type="GO" id="GO:0000917">
    <property type="term" value="P:division septum assembly"/>
    <property type="evidence" value="ECO:0007669"/>
    <property type="project" value="UniProtKB-KW"/>
</dbReference>
<dbReference type="AlphaFoldDB" id="A0A9D9EA06"/>
<dbReference type="Pfam" id="PF04026">
    <property type="entry name" value="SpoVG"/>
    <property type="match status" value="1"/>
</dbReference>